<dbReference type="EMBL" id="LAUZ02000114">
    <property type="protein sequence ID" value="KKE99232.1"/>
    <property type="molecule type" value="Genomic_DNA"/>
</dbReference>
<dbReference type="OrthoDB" id="4629960at2"/>
<name>A0A0M2JX97_9MYCO</name>
<dbReference type="STRING" id="1807.MOBUDSM44075_01093"/>
<proteinExistence type="predicted"/>
<evidence type="ECO:0000313" key="2">
    <source>
        <dbReference type="Proteomes" id="UP000034150"/>
    </source>
</evidence>
<accession>A0A0M2JX97</accession>
<reference evidence="1 2" key="1">
    <citation type="journal article" date="2015" name="Genome Announc.">
        <title>Draft Genome Sequence of Mycobacterium obuense Strain UC1, Isolated from Patient Sputum.</title>
        <authorList>
            <person name="Greninger A.L."/>
            <person name="Cunningham G."/>
            <person name="Hsu E.D."/>
            <person name="Yu J.M."/>
            <person name="Chiu C.Y."/>
            <person name="Miller S."/>
        </authorList>
    </citation>
    <scope>NUCLEOTIDE SEQUENCE [LARGE SCALE GENOMIC DNA]</scope>
    <source>
        <strain evidence="1 2">UC1</strain>
    </source>
</reference>
<dbReference type="Proteomes" id="UP000034150">
    <property type="component" value="Unassembled WGS sequence"/>
</dbReference>
<dbReference type="AlphaFoldDB" id="A0A0M2JX97"/>
<keyword evidence="2" id="KW-1185">Reference proteome</keyword>
<dbReference type="PATRIC" id="fig|1807.13.peg.5623"/>
<protein>
    <submittedName>
        <fullName evidence="1">Uncharacterized protein</fullName>
    </submittedName>
</protein>
<comment type="caution">
    <text evidence="1">The sequence shown here is derived from an EMBL/GenBank/DDBJ whole genome shotgun (WGS) entry which is preliminary data.</text>
</comment>
<organism evidence="1 2">
    <name type="scientific">Mycolicibacterium obuense</name>
    <dbReference type="NCBI Taxonomy" id="1807"/>
    <lineage>
        <taxon>Bacteria</taxon>
        <taxon>Bacillati</taxon>
        <taxon>Actinomycetota</taxon>
        <taxon>Actinomycetes</taxon>
        <taxon>Mycobacteriales</taxon>
        <taxon>Mycobacteriaceae</taxon>
        <taxon>Mycolicibacterium</taxon>
    </lineage>
</organism>
<evidence type="ECO:0000313" key="1">
    <source>
        <dbReference type="EMBL" id="KKE99232.1"/>
    </source>
</evidence>
<sequence>MVDTDERQAFSALAEQTGWAHRRSERNDYFAKGSVRVHVVWQDDSVVNGGTLYHDDLLTSYTRELPTVQSWLRR</sequence>
<dbReference type="RefSeq" id="WP_046365799.1">
    <property type="nucleotide sequence ID" value="NZ_CALTXN010000052.1"/>
</dbReference>
<gene>
    <name evidence="1" type="ORF">WN67_25125</name>
</gene>